<dbReference type="Pfam" id="PF06964">
    <property type="entry name" value="Alpha-L-AF_C"/>
    <property type="match status" value="1"/>
</dbReference>
<name>A0A3Q8X9F5_9BACL</name>
<dbReference type="RefSeq" id="WP_126019933.1">
    <property type="nucleotide sequence ID" value="NZ_CP034437.1"/>
</dbReference>
<dbReference type="PANTHER" id="PTHR43576:SF2">
    <property type="entry name" value="INTRACELLULAR EXO-ALPHA-L-ARABINOFURANOSIDASE 2"/>
    <property type="match status" value="1"/>
</dbReference>
<dbReference type="SMART" id="SM00813">
    <property type="entry name" value="Alpha-L-AF_C"/>
    <property type="match status" value="1"/>
</dbReference>
<keyword evidence="8" id="KW-0326">Glycosidase</keyword>
<keyword evidence="6" id="KW-0378">Hydrolase</keyword>
<dbReference type="SUPFAM" id="SSF51445">
    <property type="entry name" value="(Trans)glycosidases"/>
    <property type="match status" value="1"/>
</dbReference>
<evidence type="ECO:0000256" key="4">
    <source>
        <dbReference type="ARBA" id="ARBA00011165"/>
    </source>
</evidence>
<organism evidence="10 11">
    <name type="scientific">Paenibacillus albus</name>
    <dbReference type="NCBI Taxonomy" id="2495582"/>
    <lineage>
        <taxon>Bacteria</taxon>
        <taxon>Bacillati</taxon>
        <taxon>Bacillota</taxon>
        <taxon>Bacilli</taxon>
        <taxon>Bacillales</taxon>
        <taxon>Paenibacillaceae</taxon>
        <taxon>Paenibacillus</taxon>
    </lineage>
</organism>
<feature type="domain" description="Alpha-L-arabinofuranosidase C-terminal" evidence="9">
    <location>
        <begin position="295"/>
        <end position="496"/>
    </location>
</feature>
<dbReference type="KEGG" id="palb:EJC50_29840"/>
<dbReference type="InterPro" id="IPR010720">
    <property type="entry name" value="Alpha-L-AF_C"/>
</dbReference>
<dbReference type="InterPro" id="IPR013780">
    <property type="entry name" value="Glyco_hydro_b"/>
</dbReference>
<gene>
    <name evidence="10" type="ORF">EJC50_29840</name>
</gene>
<dbReference type="Pfam" id="PF22848">
    <property type="entry name" value="ASD1_dom"/>
    <property type="match status" value="1"/>
</dbReference>
<evidence type="ECO:0000256" key="1">
    <source>
        <dbReference type="ARBA" id="ARBA00001462"/>
    </source>
</evidence>
<evidence type="ECO:0000313" key="10">
    <source>
        <dbReference type="EMBL" id="AZN43424.1"/>
    </source>
</evidence>
<dbReference type="Gene3D" id="3.20.20.80">
    <property type="entry name" value="Glycosidases"/>
    <property type="match status" value="1"/>
</dbReference>
<protein>
    <recommendedName>
        <fullName evidence="5">non-reducing end alpha-L-arabinofuranosidase</fullName>
        <ecNumber evidence="5">3.2.1.55</ecNumber>
    </recommendedName>
</protein>
<evidence type="ECO:0000256" key="3">
    <source>
        <dbReference type="ARBA" id="ARBA00007186"/>
    </source>
</evidence>
<evidence type="ECO:0000313" key="11">
    <source>
        <dbReference type="Proteomes" id="UP000272528"/>
    </source>
</evidence>
<accession>A0A3Q8X9F5</accession>
<dbReference type="Gene3D" id="2.60.40.1180">
    <property type="entry name" value="Golgi alpha-mannosidase II"/>
    <property type="match status" value="1"/>
</dbReference>
<evidence type="ECO:0000256" key="6">
    <source>
        <dbReference type="ARBA" id="ARBA00022801"/>
    </source>
</evidence>
<dbReference type="PANTHER" id="PTHR43576">
    <property type="entry name" value="ALPHA-L-ARABINOFURANOSIDASE C-RELATED"/>
    <property type="match status" value="1"/>
</dbReference>
<dbReference type="EMBL" id="CP034437">
    <property type="protein sequence ID" value="AZN43424.1"/>
    <property type="molecule type" value="Genomic_DNA"/>
</dbReference>
<dbReference type="GO" id="GO:0046373">
    <property type="term" value="P:L-arabinose metabolic process"/>
    <property type="evidence" value="ECO:0007669"/>
    <property type="project" value="InterPro"/>
</dbReference>
<comment type="catalytic activity">
    <reaction evidence="1">
        <text>Hydrolysis of terminal non-reducing alpha-L-arabinofuranoside residues in alpha-L-arabinosides.</text>
        <dbReference type="EC" id="3.2.1.55"/>
    </reaction>
</comment>
<dbReference type="Proteomes" id="UP000272528">
    <property type="component" value="Chromosome"/>
</dbReference>
<reference evidence="11" key="1">
    <citation type="submission" date="2018-12" db="EMBL/GenBank/DDBJ databases">
        <title>Genome sequence of Peanibacillus sp.</title>
        <authorList>
            <person name="Subramani G."/>
            <person name="Srinivasan S."/>
            <person name="Kim M.K."/>
        </authorList>
    </citation>
    <scope>NUCLEOTIDE SEQUENCE [LARGE SCALE GENOMIC DNA]</scope>
    <source>
        <strain evidence="11">18JY67-1</strain>
    </source>
</reference>
<evidence type="ECO:0000256" key="7">
    <source>
        <dbReference type="ARBA" id="ARBA00023277"/>
    </source>
</evidence>
<dbReference type="GO" id="GO:0046556">
    <property type="term" value="F:alpha-L-arabinofuranosidase activity"/>
    <property type="evidence" value="ECO:0007669"/>
    <property type="project" value="UniProtKB-EC"/>
</dbReference>
<keyword evidence="11" id="KW-1185">Reference proteome</keyword>
<dbReference type="EC" id="3.2.1.55" evidence="5"/>
<dbReference type="InterPro" id="IPR017853">
    <property type="entry name" value="GH"/>
</dbReference>
<evidence type="ECO:0000256" key="5">
    <source>
        <dbReference type="ARBA" id="ARBA00012670"/>
    </source>
</evidence>
<dbReference type="OrthoDB" id="9758333at2"/>
<comment type="similarity">
    <text evidence="3">Belongs to the glycosyl hydrolase 51 family.</text>
</comment>
<dbReference type="InterPro" id="IPR055235">
    <property type="entry name" value="ASD1_cat"/>
</dbReference>
<evidence type="ECO:0000256" key="8">
    <source>
        <dbReference type="ARBA" id="ARBA00023295"/>
    </source>
</evidence>
<proteinExistence type="inferred from homology"/>
<sequence length="503" mass="56687">MSNRVVIHTDRTTGSINRNIYGHFAEHLGRCIYEGIWVGEDSSIPNTKGIRNDVLEALRELQIPVLRWPGGCFADEYHWKDGIGPRETRKRMINTHWGGVVENNHFGTHEFLMLCELLGCEPYINGNVGSGTVQEMQEWVEYMTFDGESPMASERAANGREEPWKVSYFGVGNENWGCGGNMRPEYYADLYRRYQTYVRNYGDNKIFRIACGANDFNYDWTEVLMREAARYMDGLTLHYYTVPHTWAEKGSATDFETSEWFLTLRKALVMDELVAKHKTIMDKYDPDKRISLIVDEWGTWYDVEPGTNPGFLYQQNTMRDALVAAATLHIFQKHHDRVRMANIAQTVNVLQAVVLTEGARMTVTPTYHVFEMFKVHQDAEALDVDHRPASYTQGGESIPQTSVSATRDQAGRIHVSLCNLSHDEEAVVTIELRGLADSNGGANGGTQLPVSGRLLQGDAIHAHNTIEQPQQVQPVELKDITISADGRIQVTLPPASVAVLQAG</sequence>
<keyword evidence="7" id="KW-0119">Carbohydrate metabolism</keyword>
<comment type="subunit">
    <text evidence="4">Homohexamer; trimer of dimers.</text>
</comment>
<dbReference type="AlphaFoldDB" id="A0A3Q8X9F5"/>
<evidence type="ECO:0000259" key="9">
    <source>
        <dbReference type="SMART" id="SM00813"/>
    </source>
</evidence>
<comment type="pathway">
    <text evidence="2">Glycan metabolism.</text>
</comment>
<dbReference type="GO" id="GO:0000272">
    <property type="term" value="P:polysaccharide catabolic process"/>
    <property type="evidence" value="ECO:0007669"/>
    <property type="project" value="TreeGrafter"/>
</dbReference>
<evidence type="ECO:0000256" key="2">
    <source>
        <dbReference type="ARBA" id="ARBA00004881"/>
    </source>
</evidence>
<dbReference type="SUPFAM" id="SSF51011">
    <property type="entry name" value="Glycosyl hydrolase domain"/>
    <property type="match status" value="1"/>
</dbReference>